<feature type="domain" description="RNA polymerase sigma factor 70 region 4 type 2" evidence="7">
    <location>
        <begin position="174"/>
        <end position="223"/>
    </location>
</feature>
<dbReference type="InterPro" id="IPR039425">
    <property type="entry name" value="RNA_pol_sigma-70-like"/>
</dbReference>
<dbReference type="InterPro" id="IPR036388">
    <property type="entry name" value="WH-like_DNA-bd_sf"/>
</dbReference>
<evidence type="ECO:0000313" key="8">
    <source>
        <dbReference type="EMBL" id="MFC4349485.1"/>
    </source>
</evidence>
<dbReference type="PANTHER" id="PTHR43133">
    <property type="entry name" value="RNA POLYMERASE ECF-TYPE SIGMA FACTO"/>
    <property type="match status" value="1"/>
</dbReference>
<evidence type="ECO:0000259" key="6">
    <source>
        <dbReference type="Pfam" id="PF04542"/>
    </source>
</evidence>
<evidence type="ECO:0000313" key="9">
    <source>
        <dbReference type="Proteomes" id="UP001595776"/>
    </source>
</evidence>
<reference evidence="9" key="1">
    <citation type="journal article" date="2019" name="Int. J. Syst. Evol. Microbiol.">
        <title>The Global Catalogue of Microorganisms (GCM) 10K type strain sequencing project: providing services to taxonomists for standard genome sequencing and annotation.</title>
        <authorList>
            <consortium name="The Broad Institute Genomics Platform"/>
            <consortium name="The Broad Institute Genome Sequencing Center for Infectious Disease"/>
            <person name="Wu L."/>
            <person name="Ma J."/>
        </authorList>
    </citation>
    <scope>NUCLEOTIDE SEQUENCE [LARGE SCALE GENOMIC DNA]</scope>
    <source>
        <strain evidence="9">CGMCC 1.15304</strain>
    </source>
</reference>
<keyword evidence="2" id="KW-0805">Transcription regulation</keyword>
<dbReference type="InterPro" id="IPR007627">
    <property type="entry name" value="RNA_pol_sigma70_r2"/>
</dbReference>
<comment type="caution">
    <text evidence="8">The sequence shown here is derived from an EMBL/GenBank/DDBJ whole genome shotgun (WGS) entry which is preliminary data.</text>
</comment>
<dbReference type="Gene3D" id="1.10.1740.10">
    <property type="match status" value="1"/>
</dbReference>
<keyword evidence="9" id="KW-1185">Reference proteome</keyword>
<dbReference type="SUPFAM" id="SSF88946">
    <property type="entry name" value="Sigma2 domain of RNA polymerase sigma factors"/>
    <property type="match status" value="1"/>
</dbReference>
<evidence type="ECO:0000256" key="2">
    <source>
        <dbReference type="ARBA" id="ARBA00023015"/>
    </source>
</evidence>
<comment type="similarity">
    <text evidence="1">Belongs to the sigma-70 factor family. ECF subfamily.</text>
</comment>
<keyword evidence="4" id="KW-0238">DNA-binding</keyword>
<evidence type="ECO:0000256" key="5">
    <source>
        <dbReference type="ARBA" id="ARBA00023163"/>
    </source>
</evidence>
<accession>A0ABV8UF41</accession>
<dbReference type="Pfam" id="PF04542">
    <property type="entry name" value="Sigma70_r2"/>
    <property type="match status" value="1"/>
</dbReference>
<name>A0ABV8UF41_9PROT</name>
<dbReference type="EMBL" id="JBHSCR010000017">
    <property type="protein sequence ID" value="MFC4349485.1"/>
    <property type="molecule type" value="Genomic_DNA"/>
</dbReference>
<dbReference type="Gene3D" id="1.10.10.10">
    <property type="entry name" value="Winged helix-like DNA-binding domain superfamily/Winged helix DNA-binding domain"/>
    <property type="match status" value="1"/>
</dbReference>
<evidence type="ECO:0000256" key="3">
    <source>
        <dbReference type="ARBA" id="ARBA00023082"/>
    </source>
</evidence>
<keyword evidence="5" id="KW-0804">Transcription</keyword>
<keyword evidence="3" id="KW-0731">Sigma factor</keyword>
<dbReference type="InterPro" id="IPR014284">
    <property type="entry name" value="RNA_pol_sigma-70_dom"/>
</dbReference>
<protein>
    <submittedName>
        <fullName evidence="8">Sigma-70 family RNA polymerase sigma factor</fullName>
    </submittedName>
</protein>
<evidence type="ECO:0000259" key="7">
    <source>
        <dbReference type="Pfam" id="PF08281"/>
    </source>
</evidence>
<dbReference type="SUPFAM" id="SSF88659">
    <property type="entry name" value="Sigma3 and sigma4 domains of RNA polymerase sigma factors"/>
    <property type="match status" value="1"/>
</dbReference>
<dbReference type="CDD" id="cd06171">
    <property type="entry name" value="Sigma70_r4"/>
    <property type="match status" value="1"/>
</dbReference>
<dbReference type="NCBIfam" id="TIGR02937">
    <property type="entry name" value="sigma70-ECF"/>
    <property type="match status" value="1"/>
</dbReference>
<feature type="domain" description="RNA polymerase sigma-70 region 2" evidence="6">
    <location>
        <begin position="77"/>
        <end position="144"/>
    </location>
</feature>
<dbReference type="Proteomes" id="UP001595776">
    <property type="component" value="Unassembled WGS sequence"/>
</dbReference>
<dbReference type="RefSeq" id="WP_068146635.1">
    <property type="nucleotide sequence ID" value="NZ_JBHSCR010000017.1"/>
</dbReference>
<dbReference type="PANTHER" id="PTHR43133:SF8">
    <property type="entry name" value="RNA POLYMERASE SIGMA FACTOR HI_1459-RELATED"/>
    <property type="match status" value="1"/>
</dbReference>
<gene>
    <name evidence="8" type="ORF">ACFO5Q_16650</name>
</gene>
<evidence type="ECO:0000256" key="1">
    <source>
        <dbReference type="ARBA" id="ARBA00010641"/>
    </source>
</evidence>
<dbReference type="InterPro" id="IPR013325">
    <property type="entry name" value="RNA_pol_sigma_r2"/>
</dbReference>
<dbReference type="InterPro" id="IPR013249">
    <property type="entry name" value="RNA_pol_sigma70_r4_t2"/>
</dbReference>
<evidence type="ECO:0000256" key="4">
    <source>
        <dbReference type="ARBA" id="ARBA00023125"/>
    </source>
</evidence>
<organism evidence="8 9">
    <name type="scientific">Kordiimonas lipolytica</name>
    <dbReference type="NCBI Taxonomy" id="1662421"/>
    <lineage>
        <taxon>Bacteria</taxon>
        <taxon>Pseudomonadati</taxon>
        <taxon>Pseudomonadota</taxon>
        <taxon>Alphaproteobacteria</taxon>
        <taxon>Kordiimonadales</taxon>
        <taxon>Kordiimonadaceae</taxon>
        <taxon>Kordiimonas</taxon>
    </lineage>
</organism>
<dbReference type="Pfam" id="PF08281">
    <property type="entry name" value="Sigma70_r4_2"/>
    <property type="match status" value="1"/>
</dbReference>
<dbReference type="InterPro" id="IPR013324">
    <property type="entry name" value="RNA_pol_sigma_r3/r4-like"/>
</dbReference>
<proteinExistence type="inferred from homology"/>
<sequence length="234" mass="26673">MKAQAQYIDEAGHNPILALMFPMMVGKYNREHGADAGRPRSTGVVDISTETDMESLPHEQLMARVAEHRDKAAFKVLFTYYAPRLKAHLMSMGVTAEVAEDLMQEVLIKVWRKAHQFQSDKAKLSTWMFRIARNTFIDFRRRAKYPEVNADDHLHHMQADDETDRPVMENQTAEMVSKAIAGLKPKYQEVIHLSFFEELSHSQIAEKLSLPLGTVKSRIRLAFGAMRSELGETG</sequence>